<evidence type="ECO:0000256" key="4">
    <source>
        <dbReference type="ARBA" id="ARBA00022664"/>
    </source>
</evidence>
<dbReference type="InParanoid" id="A0A6P6YDB4"/>
<dbReference type="Pfam" id="PF04926">
    <property type="entry name" value="PAP_RNA-bind"/>
    <property type="match status" value="1"/>
</dbReference>
<evidence type="ECO:0000256" key="14">
    <source>
        <dbReference type="PIRSR" id="PIRSR018425-2"/>
    </source>
</evidence>
<dbReference type="Gene3D" id="3.30.460.10">
    <property type="entry name" value="Beta Polymerase, domain 2"/>
    <property type="match status" value="1"/>
</dbReference>
<accession>A0A6P6YDB4</accession>
<evidence type="ECO:0000256" key="13">
    <source>
        <dbReference type="PIRSR" id="PIRSR018425-1"/>
    </source>
</evidence>
<dbReference type="InterPro" id="IPR007012">
    <property type="entry name" value="PolA_pol_cen_dom"/>
</dbReference>
<evidence type="ECO:0000256" key="5">
    <source>
        <dbReference type="ARBA" id="ARBA00022679"/>
    </source>
</evidence>
<feature type="binding site" evidence="13">
    <location>
        <position position="122"/>
    </location>
    <ligand>
        <name>ATP</name>
        <dbReference type="ChEBI" id="CHEBI:30616"/>
    </ligand>
</feature>
<dbReference type="GO" id="GO:0046872">
    <property type="term" value="F:metal ion binding"/>
    <property type="evidence" value="ECO:0007669"/>
    <property type="project" value="UniProtKB-KW"/>
</dbReference>
<evidence type="ECO:0000256" key="2">
    <source>
        <dbReference type="ARBA" id="ARBA00004123"/>
    </source>
</evidence>
<protein>
    <recommendedName>
        <fullName evidence="12">Poly(A) polymerase</fullName>
        <ecNumber evidence="12">2.7.7.19</ecNumber>
    </recommendedName>
</protein>
<name>A0A6P6YDB4_DERPT</name>
<keyword evidence="8 12" id="KW-0067">ATP-binding</keyword>
<evidence type="ECO:0000256" key="6">
    <source>
        <dbReference type="ARBA" id="ARBA00022723"/>
    </source>
</evidence>
<dbReference type="InterPro" id="IPR048840">
    <property type="entry name" value="PolA_pol_NTPase"/>
</dbReference>
<evidence type="ECO:0000313" key="19">
    <source>
        <dbReference type="RefSeq" id="XP_027202886.1"/>
    </source>
</evidence>
<feature type="binding site" evidence="14">
    <location>
        <position position="70"/>
    </location>
    <ligand>
        <name>Mg(2+)</name>
        <dbReference type="ChEBI" id="CHEBI:18420"/>
        <label>1</label>
        <note>catalytic</note>
    </ligand>
</feature>
<feature type="binding site" evidence="14">
    <location>
        <position position="70"/>
    </location>
    <ligand>
        <name>Mg(2+)</name>
        <dbReference type="ChEBI" id="CHEBI:18420"/>
        <label>2</label>
        <note>catalytic</note>
    </ligand>
</feature>
<organism evidence="18 19">
    <name type="scientific">Dermatophagoides pteronyssinus</name>
    <name type="common">European house dust mite</name>
    <dbReference type="NCBI Taxonomy" id="6956"/>
    <lineage>
        <taxon>Eukaryota</taxon>
        <taxon>Metazoa</taxon>
        <taxon>Ecdysozoa</taxon>
        <taxon>Arthropoda</taxon>
        <taxon>Chelicerata</taxon>
        <taxon>Arachnida</taxon>
        <taxon>Acari</taxon>
        <taxon>Acariformes</taxon>
        <taxon>Sarcoptiformes</taxon>
        <taxon>Astigmata</taxon>
        <taxon>Psoroptidia</taxon>
        <taxon>Analgoidea</taxon>
        <taxon>Pyroglyphidae</taxon>
        <taxon>Dermatophagoidinae</taxon>
        <taxon>Dermatophagoides</taxon>
    </lineage>
</organism>
<feature type="domain" description="Poly(A) polymerase nucleotidyltransferase" evidence="17">
    <location>
        <begin position="3"/>
        <end position="168"/>
    </location>
</feature>
<dbReference type="CDD" id="cd05402">
    <property type="entry name" value="NT_PAP_TUTase"/>
    <property type="match status" value="1"/>
</dbReference>
<feature type="binding site" evidence="13">
    <location>
        <begin position="68"/>
        <end position="70"/>
    </location>
    <ligand>
        <name>ATP</name>
        <dbReference type="ChEBI" id="CHEBI:30616"/>
    </ligand>
</feature>
<dbReference type="GO" id="GO:0003723">
    <property type="term" value="F:RNA binding"/>
    <property type="evidence" value="ECO:0007669"/>
    <property type="project" value="UniProtKB-UniRule"/>
</dbReference>
<keyword evidence="18" id="KW-1185">Reference proteome</keyword>
<evidence type="ECO:0000259" key="17">
    <source>
        <dbReference type="Pfam" id="PF20750"/>
    </source>
</evidence>
<dbReference type="GO" id="GO:0006397">
    <property type="term" value="P:mRNA processing"/>
    <property type="evidence" value="ECO:0007669"/>
    <property type="project" value="UniProtKB-KW"/>
</dbReference>
<dbReference type="GO" id="GO:0005524">
    <property type="term" value="F:ATP binding"/>
    <property type="evidence" value="ECO:0007669"/>
    <property type="project" value="UniProtKB-UniRule"/>
</dbReference>
<evidence type="ECO:0000259" key="16">
    <source>
        <dbReference type="Pfam" id="PF04928"/>
    </source>
</evidence>
<feature type="binding site" evidence="13">
    <location>
        <begin position="55"/>
        <end position="57"/>
    </location>
    <ligand>
        <name>ATP</name>
        <dbReference type="ChEBI" id="CHEBI:30616"/>
    </ligand>
</feature>
<comment type="catalytic activity">
    <reaction evidence="11 12">
        <text>RNA(n) + ATP = RNA(n)-3'-adenine ribonucleotide + diphosphate</text>
        <dbReference type="Rhea" id="RHEA:11332"/>
        <dbReference type="Rhea" id="RHEA-COMP:14527"/>
        <dbReference type="Rhea" id="RHEA-COMP:17347"/>
        <dbReference type="ChEBI" id="CHEBI:30616"/>
        <dbReference type="ChEBI" id="CHEBI:33019"/>
        <dbReference type="ChEBI" id="CHEBI:140395"/>
        <dbReference type="ChEBI" id="CHEBI:173115"/>
        <dbReference type="EC" id="2.7.7.19"/>
    </reaction>
</comment>
<dbReference type="PANTHER" id="PTHR10682">
    <property type="entry name" value="POLY A POLYMERASE"/>
    <property type="match status" value="1"/>
</dbReference>
<dbReference type="InterPro" id="IPR007010">
    <property type="entry name" value="PolA_pol_RNA-bd_dom"/>
</dbReference>
<keyword evidence="4 12" id="KW-0507">mRNA processing</keyword>
<dbReference type="PANTHER" id="PTHR10682:SF10">
    <property type="entry name" value="POLYNUCLEOTIDE ADENYLYLTRANSFERASE"/>
    <property type="match status" value="1"/>
</dbReference>
<keyword evidence="7 12" id="KW-0547">Nucleotide-binding</keyword>
<dbReference type="OMA" id="RMDEERT"/>
<evidence type="ECO:0000256" key="8">
    <source>
        <dbReference type="ARBA" id="ARBA00022840"/>
    </source>
</evidence>
<feature type="binding site" evidence="13">
    <location>
        <begin position="200"/>
        <end position="201"/>
    </location>
    <ligand>
        <name>ATP</name>
        <dbReference type="ChEBI" id="CHEBI:30616"/>
    </ligand>
</feature>
<comment type="subcellular location">
    <subcellularLocation>
        <location evidence="2 12">Nucleus</location>
    </subcellularLocation>
</comment>
<feature type="binding site" evidence="13">
    <location>
        <position position="191"/>
    </location>
    <ligand>
        <name>ATP</name>
        <dbReference type="ChEBI" id="CHEBI:30616"/>
    </ligand>
</feature>
<feature type="binding site" evidence="14">
    <location>
        <position position="68"/>
    </location>
    <ligand>
        <name>Mg(2+)</name>
        <dbReference type="ChEBI" id="CHEBI:18420"/>
        <label>1</label>
        <note>catalytic</note>
    </ligand>
</feature>
<dbReference type="Pfam" id="PF04928">
    <property type="entry name" value="PAP_central"/>
    <property type="match status" value="1"/>
</dbReference>
<gene>
    <name evidence="19" type="primary">LOC113796789</name>
</gene>
<proteinExistence type="inferred from homology"/>
<keyword evidence="9 14" id="KW-0460">Magnesium</keyword>
<dbReference type="FunFam" id="3.30.460.10:FF:000002">
    <property type="entry name" value="Poly(A) polymerase alpha, putative"/>
    <property type="match status" value="1"/>
</dbReference>
<dbReference type="RefSeq" id="XP_027202886.1">
    <property type="nucleotide sequence ID" value="XM_027347085.1"/>
</dbReference>
<evidence type="ECO:0000313" key="18">
    <source>
        <dbReference type="Proteomes" id="UP000515146"/>
    </source>
</evidence>
<evidence type="ECO:0000256" key="11">
    <source>
        <dbReference type="ARBA" id="ARBA00048830"/>
    </source>
</evidence>
<dbReference type="KEGG" id="dpte:113796789"/>
<evidence type="ECO:0000256" key="1">
    <source>
        <dbReference type="ARBA" id="ARBA00001936"/>
    </source>
</evidence>
<feature type="domain" description="Poly(A) polymerase central" evidence="16">
    <location>
        <begin position="174"/>
        <end position="320"/>
    </location>
</feature>
<dbReference type="GO" id="GO:0005634">
    <property type="term" value="C:nucleus"/>
    <property type="evidence" value="ECO:0007669"/>
    <property type="project" value="UniProtKB-SubCell"/>
</dbReference>
<dbReference type="Gene3D" id="1.10.1410.10">
    <property type="match status" value="1"/>
</dbReference>
<feature type="binding site" evidence="14">
    <location>
        <position position="68"/>
    </location>
    <ligand>
        <name>Mg(2+)</name>
        <dbReference type="ChEBI" id="CHEBI:18420"/>
        <label>2</label>
        <note>catalytic</note>
    </ligand>
</feature>
<dbReference type="Gene3D" id="3.30.70.590">
    <property type="entry name" value="Poly(A) polymerase predicted RNA binding domain"/>
    <property type="match status" value="1"/>
</dbReference>
<evidence type="ECO:0000259" key="15">
    <source>
        <dbReference type="Pfam" id="PF04926"/>
    </source>
</evidence>
<comment type="cofactor">
    <cofactor evidence="14">
        <name>Mg(2+)</name>
        <dbReference type="ChEBI" id="CHEBI:18420"/>
    </cofactor>
    <text evidence="14">Binds 2 magnesium ions. Also active with manganese.</text>
</comment>
<feature type="binding site" evidence="14">
    <location>
        <position position="122"/>
    </location>
    <ligand>
        <name>Mg(2+)</name>
        <dbReference type="ChEBI" id="CHEBI:18420"/>
        <label>2</label>
        <note>catalytic</note>
    </ligand>
</feature>
<evidence type="ECO:0000256" key="12">
    <source>
        <dbReference type="PIRNR" id="PIRNR018425"/>
    </source>
</evidence>
<dbReference type="InterPro" id="IPR014492">
    <property type="entry name" value="PolyA_polymerase"/>
</dbReference>
<reference evidence="19" key="1">
    <citation type="submission" date="2025-08" db="UniProtKB">
        <authorList>
            <consortium name="RefSeq"/>
        </authorList>
    </citation>
    <scope>IDENTIFICATION</scope>
    <source>
        <strain evidence="19">Airmid</strain>
    </source>
</reference>
<evidence type="ECO:0000256" key="3">
    <source>
        <dbReference type="ARBA" id="ARBA00010912"/>
    </source>
</evidence>
<keyword evidence="5 12" id="KW-0808">Transferase</keyword>
<dbReference type="Proteomes" id="UP000515146">
    <property type="component" value="Unplaced"/>
</dbReference>
<dbReference type="SUPFAM" id="SSF81301">
    <property type="entry name" value="Nucleotidyltransferase"/>
    <property type="match status" value="1"/>
</dbReference>
<dbReference type="GO" id="GO:1990817">
    <property type="term" value="F:poly(A) RNA polymerase activity"/>
    <property type="evidence" value="ECO:0007669"/>
    <property type="project" value="UniProtKB-UniRule"/>
</dbReference>
<dbReference type="Pfam" id="PF20750">
    <property type="entry name" value="PAP_NTPase"/>
    <property type="match status" value="1"/>
</dbReference>
<keyword evidence="6 14" id="KW-0479">Metal-binding</keyword>
<sequence length="451" mass="52947">MYKLNLYESVARYKERRSVLIKLNKLLKHWVNERYEKLTGTETVKQHFSAKIFTFGSYRLGIISPNSDIDALCVVPNFITRHEFFVQFKNYLERFDEITFIKSLPDAYTPIMKLTFSGIDIDLLLASLALQNVSINNILDNNILKFLDDKSARSINGCRVNEVMFRLIPNKAAFVTVARFIKYWAKVRGIYSNVMGYFGGVAWMILITKICQLNPDLLPNRLLEKFYEVYSDWKWPKAVKIFAVEDSIEEYGFRNYQSWNPRINTNDCSHLMPIITPAFPSMNTTHNVSHTTMQVIKQEFLFANEILKTDKSVNRWMKLVKPFCLEEKYNIILAIFVNADDQQSYSNWQGWVESKVRFLFKSIEEYEKCELRPFPHWFDIILNNWNFSCLLGIGVELKKSDSAECINLEKPIQEFLYFINKSNERVTYGDKVGLRIKIMSVEDFIGFTKIK</sequence>
<comment type="similarity">
    <text evidence="3 12">Belongs to the poly(A) polymerase family.</text>
</comment>
<feature type="domain" description="Poly(A) polymerase RNA-binding" evidence="15">
    <location>
        <begin position="328"/>
        <end position="379"/>
    </location>
</feature>
<dbReference type="InterPro" id="IPR011068">
    <property type="entry name" value="NuclTrfase_I-like_C"/>
</dbReference>
<dbReference type="OrthoDB" id="412748at2759"/>
<evidence type="ECO:0000256" key="9">
    <source>
        <dbReference type="ARBA" id="ARBA00022842"/>
    </source>
</evidence>
<evidence type="ECO:0000256" key="7">
    <source>
        <dbReference type="ARBA" id="ARBA00022741"/>
    </source>
</evidence>
<dbReference type="FunFam" id="1.10.1410.10:FF:000001">
    <property type="entry name" value="Putative poly(A) polymerase gamma"/>
    <property type="match status" value="1"/>
</dbReference>
<dbReference type="GO" id="GO:0031123">
    <property type="term" value="P:RNA 3'-end processing"/>
    <property type="evidence" value="ECO:0007669"/>
    <property type="project" value="InterPro"/>
</dbReference>
<dbReference type="SUPFAM" id="SSF55003">
    <property type="entry name" value="PAP/Archaeal CCA-adding enzyme, C-terminal domain"/>
    <property type="match status" value="1"/>
</dbReference>
<dbReference type="SUPFAM" id="SSF81631">
    <property type="entry name" value="PAP/OAS1 substrate-binding domain"/>
    <property type="match status" value="1"/>
</dbReference>
<feature type="binding site" evidence="13">
    <location>
        <position position="182"/>
    </location>
    <ligand>
        <name>ATP</name>
        <dbReference type="ChEBI" id="CHEBI:30616"/>
    </ligand>
</feature>
<comment type="function">
    <text evidence="12">Polymerase that creates the 3'-poly(A) tail of mRNA's.</text>
</comment>
<comment type="cofactor">
    <cofactor evidence="1">
        <name>Mn(2+)</name>
        <dbReference type="ChEBI" id="CHEBI:29035"/>
    </cofactor>
</comment>
<dbReference type="EC" id="2.7.7.19" evidence="12"/>
<evidence type="ECO:0000256" key="10">
    <source>
        <dbReference type="ARBA" id="ARBA00023242"/>
    </source>
</evidence>
<dbReference type="PIRSF" id="PIRSF018425">
    <property type="entry name" value="PolyA_polymerase"/>
    <property type="match status" value="1"/>
</dbReference>
<dbReference type="InterPro" id="IPR043519">
    <property type="entry name" value="NT_sf"/>
</dbReference>
<dbReference type="AlphaFoldDB" id="A0A6P6YDB4"/>
<keyword evidence="10 12" id="KW-0539">Nucleus</keyword>